<organism evidence="2 3">
    <name type="scientific">Basidiobolus ranarum</name>
    <dbReference type="NCBI Taxonomy" id="34480"/>
    <lineage>
        <taxon>Eukaryota</taxon>
        <taxon>Fungi</taxon>
        <taxon>Fungi incertae sedis</taxon>
        <taxon>Zoopagomycota</taxon>
        <taxon>Entomophthoromycotina</taxon>
        <taxon>Basidiobolomycetes</taxon>
        <taxon>Basidiobolales</taxon>
        <taxon>Basidiobolaceae</taxon>
        <taxon>Basidiobolus</taxon>
    </lineage>
</organism>
<evidence type="ECO:0000256" key="1">
    <source>
        <dbReference type="SAM" id="MobiDB-lite"/>
    </source>
</evidence>
<comment type="caution">
    <text evidence="2">The sequence shown here is derived from an EMBL/GenBank/DDBJ whole genome shotgun (WGS) entry which is preliminary data.</text>
</comment>
<evidence type="ECO:0000313" key="3">
    <source>
        <dbReference type="Proteomes" id="UP001479436"/>
    </source>
</evidence>
<keyword evidence="3" id="KW-1185">Reference proteome</keyword>
<evidence type="ECO:0000313" key="2">
    <source>
        <dbReference type="EMBL" id="KAK9768890.1"/>
    </source>
</evidence>
<proteinExistence type="predicted"/>
<reference evidence="2 3" key="1">
    <citation type="submission" date="2023-04" db="EMBL/GenBank/DDBJ databases">
        <title>Genome of Basidiobolus ranarum AG-B5.</title>
        <authorList>
            <person name="Stajich J.E."/>
            <person name="Carter-House D."/>
            <person name="Gryganskyi A."/>
        </authorList>
    </citation>
    <scope>NUCLEOTIDE SEQUENCE [LARGE SCALE GENOMIC DNA]</scope>
    <source>
        <strain evidence="2 3">AG-B5</strain>
    </source>
</reference>
<gene>
    <name evidence="2" type="ORF">K7432_000119</name>
</gene>
<dbReference type="Proteomes" id="UP001479436">
    <property type="component" value="Unassembled WGS sequence"/>
</dbReference>
<name>A0ABR2X577_9FUNG</name>
<accession>A0ABR2X577</accession>
<feature type="region of interest" description="Disordered" evidence="1">
    <location>
        <begin position="1"/>
        <end position="22"/>
    </location>
</feature>
<dbReference type="EMBL" id="JASJQH010000002">
    <property type="protein sequence ID" value="KAK9768890.1"/>
    <property type="molecule type" value="Genomic_DNA"/>
</dbReference>
<sequence length="82" mass="9786">MFSKRRQKPSPPHTNQHSQYEKLEFTEAKAELRKPTHMFEEIITHGFSLDHEDGCTRQPTIRFSLTPRRFRSRESTAIRTSR</sequence>
<protein>
    <submittedName>
        <fullName evidence="2">Uncharacterized protein</fullName>
    </submittedName>
</protein>